<dbReference type="InterPro" id="IPR027417">
    <property type="entry name" value="P-loop_NTPase"/>
</dbReference>
<protein>
    <recommendedName>
        <fullName evidence="5">NB-ARC domain-containing protein</fullName>
    </recommendedName>
</protein>
<dbReference type="Pfam" id="PF13181">
    <property type="entry name" value="TPR_8"/>
    <property type="match status" value="1"/>
</dbReference>
<dbReference type="PRINTS" id="PR00364">
    <property type="entry name" value="DISEASERSIST"/>
</dbReference>
<feature type="coiled-coil region" evidence="1">
    <location>
        <begin position="696"/>
        <end position="723"/>
    </location>
</feature>
<dbReference type="Proteomes" id="UP001500253">
    <property type="component" value="Unassembled WGS sequence"/>
</dbReference>
<dbReference type="PANTHER" id="PTHR47691:SF3">
    <property type="entry name" value="HTH-TYPE TRANSCRIPTIONAL REGULATOR RV0890C-RELATED"/>
    <property type="match status" value="1"/>
</dbReference>
<evidence type="ECO:0000256" key="1">
    <source>
        <dbReference type="SAM" id="Coils"/>
    </source>
</evidence>
<sequence length="776" mass="82749">MGNEVSGTVHGPVVQAGQLHGDVHFHYQAPPARPPARVPRQVPAGTASFVNRTAELAELDGWLTPDVPDAPDAPDGLGAPSGLGEPDGRNGAGAPGGPDGSGGPGGAGSPRIALLSGLPGVGKRATVRRWVERARDRFPGGQLYVDFARLRREGAAGGDVSEGLRHCLRSIGVAEEYLSGDLAELTAHYRSHSAERRVVVVLDEVSEPAQVRALIPNAPGSVVLATSRDRLGELVWDGARLLPVEPLSADSGRRLLARLCGEDRVRAEPEAAARLVEWCGGLPVALYVVAARLAVHRRLTLSALAAELADENRRLAGLSMTGERGMGGPRMGDSRPGEEHTVSAVFTVAYRDLPQDVARLYRLLGACPGRSFDTGGAAAVGGLPASAVTPLLDALERASLLDVGEDGRYRLHDLVRLHARDLAGGEEREAALARAMEYQLTGAAFADRAIMGRRLRIADHEERMRRAGPDPFDRNRSGGEGDGREAALAWLEAERADALAVLRAAAAHGGMDRQTWQLAEALTALYLHHRHLADWIESGELGAEAAARDGQPAAEARLRALLSRPLMDLGEFERARQQLDIAILRSDEAAAATPEDRRLTLLRGSVQEFSGRYWDRFDPSRAAEAYAAARALSAEAGEERGVAIALYFLGCSQSATGRHEEGLATLRDADERLRGLGDVRMAARAQAAIGVAYEALGRTAEAVEALEEAARALRDRNATHYEAQALETLADIAARTGDTASLRRHLRRAVEIHESGGSPRAPELRARLEAAETNTS</sequence>
<dbReference type="InterPro" id="IPR019734">
    <property type="entry name" value="TPR_rpt"/>
</dbReference>
<feature type="region of interest" description="Disordered" evidence="2">
    <location>
        <begin position="754"/>
        <end position="776"/>
    </location>
</feature>
<dbReference type="InterPro" id="IPR011990">
    <property type="entry name" value="TPR-like_helical_dom_sf"/>
</dbReference>
<dbReference type="Gene3D" id="3.40.50.300">
    <property type="entry name" value="P-loop containing nucleotide triphosphate hydrolases"/>
    <property type="match status" value="1"/>
</dbReference>
<feature type="region of interest" description="Disordered" evidence="2">
    <location>
        <begin position="62"/>
        <end position="111"/>
    </location>
</feature>
<reference evidence="4" key="1">
    <citation type="journal article" date="2019" name="Int. J. Syst. Evol. Microbiol.">
        <title>The Global Catalogue of Microorganisms (GCM) 10K type strain sequencing project: providing services to taxonomists for standard genome sequencing and annotation.</title>
        <authorList>
            <consortium name="The Broad Institute Genomics Platform"/>
            <consortium name="The Broad Institute Genome Sequencing Center for Infectious Disease"/>
            <person name="Wu L."/>
            <person name="Ma J."/>
        </authorList>
    </citation>
    <scope>NUCLEOTIDE SEQUENCE [LARGE SCALE GENOMIC DNA]</scope>
    <source>
        <strain evidence="4">JCM 4316</strain>
    </source>
</reference>
<evidence type="ECO:0000313" key="3">
    <source>
        <dbReference type="EMBL" id="GAA2344314.1"/>
    </source>
</evidence>
<comment type="caution">
    <text evidence="3">The sequence shown here is derived from an EMBL/GenBank/DDBJ whole genome shotgun (WGS) entry which is preliminary data.</text>
</comment>
<feature type="compositionally biased region" description="Gly residues" evidence="2">
    <location>
        <begin position="90"/>
        <end position="108"/>
    </location>
</feature>
<accession>A0ABP5T632</accession>
<dbReference type="RefSeq" id="WP_346175172.1">
    <property type="nucleotide sequence ID" value="NZ_BAAASD010000011.1"/>
</dbReference>
<keyword evidence="4" id="KW-1185">Reference proteome</keyword>
<feature type="compositionally biased region" description="Low complexity" evidence="2">
    <location>
        <begin position="73"/>
        <end position="82"/>
    </location>
</feature>
<dbReference type="Gene3D" id="1.25.40.10">
    <property type="entry name" value="Tetratricopeptide repeat domain"/>
    <property type="match status" value="1"/>
</dbReference>
<proteinExistence type="predicted"/>
<gene>
    <name evidence="3" type="ORF">GCM10010246_32530</name>
</gene>
<name>A0ABP5T632_9ACTN</name>
<evidence type="ECO:0008006" key="5">
    <source>
        <dbReference type="Google" id="ProtNLM"/>
    </source>
</evidence>
<dbReference type="EMBL" id="BAAASD010000011">
    <property type="protein sequence ID" value="GAA2344314.1"/>
    <property type="molecule type" value="Genomic_DNA"/>
</dbReference>
<feature type="region of interest" description="Disordered" evidence="2">
    <location>
        <begin position="319"/>
        <end position="338"/>
    </location>
</feature>
<dbReference type="SUPFAM" id="SSF52540">
    <property type="entry name" value="P-loop containing nucleoside triphosphate hydrolases"/>
    <property type="match status" value="1"/>
</dbReference>
<organism evidence="3 4">
    <name type="scientific">Streptomyces cuspidosporus</name>
    <dbReference type="NCBI Taxonomy" id="66882"/>
    <lineage>
        <taxon>Bacteria</taxon>
        <taxon>Bacillati</taxon>
        <taxon>Actinomycetota</taxon>
        <taxon>Actinomycetes</taxon>
        <taxon>Kitasatosporales</taxon>
        <taxon>Streptomycetaceae</taxon>
        <taxon>Streptomyces</taxon>
    </lineage>
</organism>
<dbReference type="PANTHER" id="PTHR47691">
    <property type="entry name" value="REGULATOR-RELATED"/>
    <property type="match status" value="1"/>
</dbReference>
<evidence type="ECO:0000313" key="4">
    <source>
        <dbReference type="Proteomes" id="UP001500253"/>
    </source>
</evidence>
<evidence type="ECO:0000256" key="2">
    <source>
        <dbReference type="SAM" id="MobiDB-lite"/>
    </source>
</evidence>
<keyword evidence="1" id="KW-0175">Coiled coil</keyword>
<dbReference type="SUPFAM" id="SSF48452">
    <property type="entry name" value="TPR-like"/>
    <property type="match status" value="1"/>
</dbReference>